<proteinExistence type="predicted"/>
<dbReference type="Proteomes" id="UP000236488">
    <property type="component" value="Unassembled WGS sequence"/>
</dbReference>
<gene>
    <name evidence="3" type="ORF">C2L80_07975</name>
</gene>
<feature type="domain" description="DUF4143" evidence="2">
    <location>
        <begin position="235"/>
        <end position="391"/>
    </location>
</feature>
<dbReference type="Pfam" id="PF13635">
    <property type="entry name" value="DUF4143"/>
    <property type="match status" value="1"/>
</dbReference>
<dbReference type="GO" id="GO:0005524">
    <property type="term" value="F:ATP binding"/>
    <property type="evidence" value="ECO:0007669"/>
    <property type="project" value="UniProtKB-KW"/>
</dbReference>
<dbReference type="Pfam" id="PF13173">
    <property type="entry name" value="AAA_14"/>
    <property type="match status" value="1"/>
</dbReference>
<keyword evidence="3" id="KW-0067">ATP-binding</keyword>
<organism evidence="3 4">
    <name type="scientific">Rubneribacter badeniensis</name>
    <dbReference type="NCBI Taxonomy" id="2070688"/>
    <lineage>
        <taxon>Bacteria</taxon>
        <taxon>Bacillati</taxon>
        <taxon>Actinomycetota</taxon>
        <taxon>Coriobacteriia</taxon>
        <taxon>Eggerthellales</taxon>
        <taxon>Eggerthellaceae</taxon>
        <taxon>Rubneribacter</taxon>
    </lineage>
</organism>
<dbReference type="PANTHER" id="PTHR43566">
    <property type="entry name" value="CONSERVED PROTEIN"/>
    <property type="match status" value="1"/>
</dbReference>
<reference evidence="3 4" key="1">
    <citation type="journal article" date="2018" name="Int. J. Syst. Evol. Microbiol.">
        <title>Rubneribacter badeniensis gen. nov., sp. nov. and Enteroscipio rubneri gen. nov., sp. nov., new members of the Eggerthellaceae isolated from human faeces.</title>
        <authorList>
            <person name="Danylec N."/>
            <person name="Gobl A."/>
            <person name="Stoll D.A."/>
            <person name="Hetzer B."/>
            <person name="Kulling S.E."/>
            <person name="Huch M."/>
        </authorList>
    </citation>
    <scope>NUCLEOTIDE SEQUENCE [LARGE SCALE GENOMIC DNA]</scope>
    <source>
        <strain evidence="3 4">ResAG-85</strain>
    </source>
</reference>
<dbReference type="PANTHER" id="PTHR43566:SF2">
    <property type="entry name" value="DUF4143 DOMAIN-CONTAINING PROTEIN"/>
    <property type="match status" value="1"/>
</dbReference>
<dbReference type="AlphaFoldDB" id="A0A2K2U4D7"/>
<dbReference type="InterPro" id="IPR025420">
    <property type="entry name" value="DUF4143"/>
</dbReference>
<name>A0A2K2U4D7_9ACTN</name>
<keyword evidence="3" id="KW-0547">Nucleotide-binding</keyword>
<protein>
    <submittedName>
        <fullName evidence="3">ATP-binding protein</fullName>
    </submittedName>
</protein>
<dbReference type="EMBL" id="PPEL01000043">
    <property type="protein sequence ID" value="PNV65177.1"/>
    <property type="molecule type" value="Genomic_DNA"/>
</dbReference>
<sequence>MPNIIPRKCRLTPRTVEMRDGLRYGSEKPVGYLPRVVDARIRSLLDLFGAVEVAGTKWCGKTWSALAFGESVVRIDDERVKNLVAADPALALEGAQPHVVDEWQEVPSIWDAARRAIDASGSRKGSYLLTGSSTPEKDKVTHSGAGRIARVCMHTMSLWEEGASTGTVSLKGLFEGSFKPDLVDGSGLRSIAESICRGGWPALVGASPDAAAATVEQYLDALFEVSVPRKGGVSHTARKLAASLARNVATSATLETLAADALGDGRSALSRETVSLYLNVFKDLYFVEELFGWDAPVRSKSRVRSKPKRYFADPSIPAVLLGMNVDRLLADAQTFGLLFESLCIRDLRVYASVLPEAPADPLRYYQDADGLEVDAIIELRDGRWAGIEVKLGENKVPDAIANLNRLRSKVRSNPAARNNEPSFMAVVTANSPFARYDHENDVYVVPITCLRS</sequence>
<feature type="domain" description="AAA" evidence="1">
    <location>
        <begin position="51"/>
        <end position="160"/>
    </location>
</feature>
<evidence type="ECO:0000313" key="3">
    <source>
        <dbReference type="EMBL" id="PNV65177.1"/>
    </source>
</evidence>
<comment type="caution">
    <text evidence="3">The sequence shown here is derived from an EMBL/GenBank/DDBJ whole genome shotgun (WGS) entry which is preliminary data.</text>
</comment>
<evidence type="ECO:0000313" key="4">
    <source>
        <dbReference type="Proteomes" id="UP000236488"/>
    </source>
</evidence>
<dbReference type="InterPro" id="IPR041682">
    <property type="entry name" value="AAA_14"/>
</dbReference>
<evidence type="ECO:0000259" key="1">
    <source>
        <dbReference type="Pfam" id="PF13173"/>
    </source>
</evidence>
<keyword evidence="4" id="KW-1185">Reference proteome</keyword>
<evidence type="ECO:0000259" key="2">
    <source>
        <dbReference type="Pfam" id="PF13635"/>
    </source>
</evidence>
<accession>A0A2K2U4D7</accession>